<dbReference type="SMART" id="SM00047">
    <property type="entry name" value="LYZ2"/>
    <property type="match status" value="1"/>
</dbReference>
<protein>
    <recommendedName>
        <fullName evidence="5">Peptidoglycan hydrolase FlgJ</fullName>
    </recommendedName>
    <alternativeName>
        <fullName evidence="11">Muramidase FlgJ</fullName>
    </alternativeName>
</protein>
<sequence>MQEPVDVGFFNDLSSLDRIRQASKGDDQTALKQAARQFEAIFTQMLFKSMRDANEGFRTDLFGDKNTRFYEQMRDEQLSLELSQNGSLGLADMIVAQLGGKTDKPTPQAMRNVAMDNSLRLPVDPDLARKSAEAAATRMEQQKALEQVMAKLPTRFDSPEDFVKALRPYAEKAGKMLGVDPAILIAQAALETGWGKKVIANAQRSSHNLFNIKADPRWQGERINTQTLEFYNDIPVQERAAFRAYDNYQQSFHDYVNFLQQNPRYQHALTQTESPEQFVNAIHQAGYATDPKYAEKVMGVYQRVVSI</sequence>
<evidence type="ECO:0000256" key="9">
    <source>
        <dbReference type="ARBA" id="ARBA00023295"/>
    </source>
</evidence>
<evidence type="ECO:0000256" key="1">
    <source>
        <dbReference type="ARBA" id="ARBA00002954"/>
    </source>
</evidence>
<dbReference type="PRINTS" id="PR01002">
    <property type="entry name" value="FLGFLGJ"/>
</dbReference>
<keyword evidence="7" id="KW-1005">Bacterial flagellum biogenesis</keyword>
<gene>
    <name evidence="13" type="primary">flgJ</name>
    <name evidence="13" type="ORF">VST7929_02029</name>
</gene>
<evidence type="ECO:0000256" key="3">
    <source>
        <dbReference type="ARBA" id="ARBA00006880"/>
    </source>
</evidence>
<comment type="function">
    <text evidence="1">Flagellum-specific muramidase which hydrolyzes the peptidoglycan layer to assemble the rod structure in the periplasmic space.</text>
</comment>
<keyword evidence="10" id="KW-0961">Cell wall biogenesis/degradation</keyword>
<reference evidence="13" key="1">
    <citation type="submission" date="2021-11" db="EMBL/GenBank/DDBJ databases">
        <authorList>
            <person name="Rodrigo-Torres L."/>
            <person name="Arahal R. D."/>
            <person name="Lucena T."/>
        </authorList>
    </citation>
    <scope>NUCLEOTIDE SEQUENCE</scope>
    <source>
        <strain evidence="13">CECT 7929</strain>
    </source>
</reference>
<dbReference type="NCBIfam" id="TIGR02541">
    <property type="entry name" value="flagell_FlgJ"/>
    <property type="match status" value="1"/>
</dbReference>
<dbReference type="InterPro" id="IPR002901">
    <property type="entry name" value="MGlyc_endo_b_GlcNAc-like_dom"/>
</dbReference>
<comment type="caution">
    <text evidence="13">The sequence shown here is derived from an EMBL/GenBank/DDBJ whole genome shotgun (WGS) entry which is preliminary data.</text>
</comment>
<proteinExistence type="inferred from homology"/>
<comment type="subcellular location">
    <subcellularLocation>
        <location evidence="2">Periplasm</location>
    </subcellularLocation>
</comment>
<dbReference type="Pfam" id="PF01832">
    <property type="entry name" value="Glucosaminidase"/>
    <property type="match status" value="1"/>
</dbReference>
<dbReference type="InterPro" id="IPR013377">
    <property type="entry name" value="FlgJ"/>
</dbReference>
<dbReference type="PANTHER" id="PTHR33308:SF9">
    <property type="entry name" value="PEPTIDOGLYCAN HYDROLASE FLGJ"/>
    <property type="match status" value="1"/>
</dbReference>
<keyword evidence="14" id="KW-1185">Reference proteome</keyword>
<evidence type="ECO:0000259" key="12">
    <source>
        <dbReference type="SMART" id="SM00047"/>
    </source>
</evidence>
<evidence type="ECO:0000256" key="8">
    <source>
        <dbReference type="ARBA" id="ARBA00022801"/>
    </source>
</evidence>
<evidence type="ECO:0000313" key="14">
    <source>
        <dbReference type="Proteomes" id="UP000838672"/>
    </source>
</evidence>
<keyword evidence="9 13" id="KW-0326">Glycosidase</keyword>
<dbReference type="RefSeq" id="WP_237466527.1">
    <property type="nucleotide sequence ID" value="NZ_CAKLDI010000001.1"/>
</dbReference>
<accession>A0ABN8DU69</accession>
<feature type="domain" description="Mannosyl-glycoprotein endo-beta-N-acetylglucosamidase-like" evidence="12">
    <location>
        <begin position="147"/>
        <end position="306"/>
    </location>
</feature>
<name>A0ABN8DU69_9VIBR</name>
<dbReference type="EMBL" id="CAKLDI010000001">
    <property type="protein sequence ID" value="CAH0534128.1"/>
    <property type="molecule type" value="Genomic_DNA"/>
</dbReference>
<keyword evidence="6" id="KW-0574">Periplasm</keyword>
<evidence type="ECO:0000256" key="4">
    <source>
        <dbReference type="ARBA" id="ARBA00007974"/>
    </source>
</evidence>
<dbReference type="InterPro" id="IPR051056">
    <property type="entry name" value="Glycosyl_Hydrolase_73"/>
</dbReference>
<dbReference type="Pfam" id="PF10135">
    <property type="entry name" value="Rod-binding"/>
    <property type="match status" value="1"/>
</dbReference>
<organism evidence="13 14">
    <name type="scientific">Vibrio stylophorae</name>
    <dbReference type="NCBI Taxonomy" id="659351"/>
    <lineage>
        <taxon>Bacteria</taxon>
        <taxon>Pseudomonadati</taxon>
        <taxon>Pseudomonadota</taxon>
        <taxon>Gammaproteobacteria</taxon>
        <taxon>Vibrionales</taxon>
        <taxon>Vibrionaceae</taxon>
        <taxon>Vibrio</taxon>
    </lineage>
</organism>
<dbReference type="Proteomes" id="UP000838672">
    <property type="component" value="Unassembled WGS sequence"/>
</dbReference>
<evidence type="ECO:0000256" key="11">
    <source>
        <dbReference type="ARBA" id="ARBA00030835"/>
    </source>
</evidence>
<evidence type="ECO:0000313" key="13">
    <source>
        <dbReference type="EMBL" id="CAH0534128.1"/>
    </source>
</evidence>
<evidence type="ECO:0000256" key="5">
    <source>
        <dbReference type="ARBA" id="ARBA00013433"/>
    </source>
</evidence>
<comment type="similarity">
    <text evidence="4">In the C-terminal section; belongs to the glycosyl hydrolase 73 family.</text>
</comment>
<evidence type="ECO:0000256" key="7">
    <source>
        <dbReference type="ARBA" id="ARBA00022795"/>
    </source>
</evidence>
<keyword evidence="8 13" id="KW-0378">Hydrolase</keyword>
<comment type="similarity">
    <text evidence="3">In the N-terminal section; belongs to the FlgJ family.</text>
</comment>
<dbReference type="Gene3D" id="1.10.530.10">
    <property type="match status" value="1"/>
</dbReference>
<dbReference type="InterPro" id="IPR019301">
    <property type="entry name" value="Flagellar_prot_FlgJ_N"/>
</dbReference>
<dbReference type="PANTHER" id="PTHR33308">
    <property type="entry name" value="PEPTIDOGLYCAN HYDROLASE FLGJ"/>
    <property type="match status" value="1"/>
</dbReference>
<evidence type="ECO:0000256" key="2">
    <source>
        <dbReference type="ARBA" id="ARBA00004418"/>
    </source>
</evidence>
<evidence type="ECO:0000256" key="6">
    <source>
        <dbReference type="ARBA" id="ARBA00022764"/>
    </source>
</evidence>
<evidence type="ECO:0000256" key="10">
    <source>
        <dbReference type="ARBA" id="ARBA00023316"/>
    </source>
</evidence>
<dbReference type="Gene3D" id="2.10.70.40">
    <property type="entry name" value="peptidoglycan hydrolase"/>
    <property type="match status" value="1"/>
</dbReference>
<dbReference type="GO" id="GO:0016798">
    <property type="term" value="F:hydrolase activity, acting on glycosyl bonds"/>
    <property type="evidence" value="ECO:0007669"/>
    <property type="project" value="UniProtKB-KW"/>
</dbReference>